<comment type="cofactor">
    <cofactor evidence="1 6">
        <name>heme</name>
        <dbReference type="ChEBI" id="CHEBI:30413"/>
    </cofactor>
</comment>
<organism evidence="9 10">
    <name type="scientific">Phaeosphaeria nodorum (strain SN15 / ATCC MYA-4574 / FGSC 10173)</name>
    <name type="common">Glume blotch fungus</name>
    <name type="synonym">Parastagonospora nodorum</name>
    <dbReference type="NCBI Taxonomy" id="321614"/>
    <lineage>
        <taxon>Eukaryota</taxon>
        <taxon>Fungi</taxon>
        <taxon>Dikarya</taxon>
        <taxon>Ascomycota</taxon>
        <taxon>Pezizomycotina</taxon>
        <taxon>Dothideomycetes</taxon>
        <taxon>Pleosporomycetidae</taxon>
        <taxon>Pleosporales</taxon>
        <taxon>Pleosporineae</taxon>
        <taxon>Phaeosphaeriaceae</taxon>
        <taxon>Parastagonospora</taxon>
    </lineage>
</organism>
<dbReference type="InterPro" id="IPR002403">
    <property type="entry name" value="Cyt_P450_E_grp-IV"/>
</dbReference>
<keyword evidence="7" id="KW-0503">Monooxygenase</keyword>
<evidence type="ECO:0000256" key="7">
    <source>
        <dbReference type="RuleBase" id="RU000461"/>
    </source>
</evidence>
<dbReference type="PRINTS" id="PR00465">
    <property type="entry name" value="EP450IV"/>
</dbReference>
<dbReference type="CDD" id="cd11040">
    <property type="entry name" value="CYP7_CYP8-like"/>
    <property type="match status" value="1"/>
</dbReference>
<dbReference type="OrthoDB" id="1470350at2759"/>
<dbReference type="PANTHER" id="PTHR24304:SF2">
    <property type="entry name" value="24-HYDROXYCHOLESTEROL 7-ALPHA-HYDROXYLASE"/>
    <property type="match status" value="1"/>
</dbReference>
<evidence type="ECO:0000256" key="8">
    <source>
        <dbReference type="SAM" id="MobiDB-lite"/>
    </source>
</evidence>
<reference evidence="10" key="1">
    <citation type="journal article" date="2021" name="BMC Genomics">
        <title>Chromosome-level genome assembly and manually-curated proteome of model necrotroph Parastagonospora nodorum Sn15 reveals a genome-wide trove of candidate effector homologs, and redundancy of virulence-related functions within an accessory chromosome.</title>
        <authorList>
            <person name="Bertazzoni S."/>
            <person name="Jones D.A.B."/>
            <person name="Phan H.T."/>
            <person name="Tan K.-C."/>
            <person name="Hane J.K."/>
        </authorList>
    </citation>
    <scope>NUCLEOTIDE SEQUENCE [LARGE SCALE GENOMIC DNA]</scope>
    <source>
        <strain evidence="10">SN15 / ATCC MYA-4574 / FGSC 10173)</strain>
    </source>
</reference>
<evidence type="ECO:0000256" key="4">
    <source>
        <dbReference type="ARBA" id="ARBA00022723"/>
    </source>
</evidence>
<gene>
    <name evidence="9" type="ORF">JI435_158100</name>
</gene>
<dbReference type="Proteomes" id="UP000663193">
    <property type="component" value="Chromosome 12"/>
</dbReference>
<evidence type="ECO:0000313" key="9">
    <source>
        <dbReference type="EMBL" id="QRD01144.1"/>
    </source>
</evidence>
<sequence length="466" mass="52268">MSRKSFHTGFHVRMRHVFSFFVDFNGAIEKGRKHFSPSRDPFAMTVAGQTIYVLTSPDDISGVWKNSKTISIDPITMDMYILGGISGKSREVMFHQHPTARYNEGTGRPLTPTQMAIELHHQQLHAGLKLDSLLQDKVIPSCFKKLDMADAMNTAILSRSEDSVIISLHDLCVDIFVTEVTQAYFGPALLQKSPNLISAFLNWEYCGWKFLFMLPDILARDMTKTKRTIIEAFANYYRQPRTRRPGSIYFVDSLEDMLAEVGLTTDEMGKFTLLHYWAVVGNLYKLTFWLMSHLGQNPGVLDQIREEVSPAVHGERIDEAYLLERCPKLSSVISETLRLTVTSALARVILEPTAVGGKLLKPGTKIMLSIRELHYDAEVWGTKSDALDANRFIDNPKMSKSPSYRPWGGGHTLCPGRLFARRSANAFVAILLTKYDVAVESTTFPRADGGRPSPGIVTLGQGEDLK</sequence>
<dbReference type="GO" id="GO:0004497">
    <property type="term" value="F:monooxygenase activity"/>
    <property type="evidence" value="ECO:0007669"/>
    <property type="project" value="UniProtKB-KW"/>
</dbReference>
<keyword evidence="7" id="KW-0560">Oxidoreductase</keyword>
<dbReference type="VEuPathDB" id="FungiDB:JI435_158100"/>
<evidence type="ECO:0000256" key="6">
    <source>
        <dbReference type="PIRSR" id="PIRSR602403-1"/>
    </source>
</evidence>
<keyword evidence="3 6" id="KW-0349">Heme</keyword>
<feature type="region of interest" description="Disordered" evidence="8">
    <location>
        <begin position="446"/>
        <end position="466"/>
    </location>
</feature>
<dbReference type="PANTHER" id="PTHR24304">
    <property type="entry name" value="CYTOCHROME P450 FAMILY 7"/>
    <property type="match status" value="1"/>
</dbReference>
<comment type="similarity">
    <text evidence="2 7">Belongs to the cytochrome P450 family.</text>
</comment>
<dbReference type="InterPro" id="IPR001128">
    <property type="entry name" value="Cyt_P450"/>
</dbReference>
<dbReference type="Gene3D" id="1.10.630.10">
    <property type="entry name" value="Cytochrome P450"/>
    <property type="match status" value="1"/>
</dbReference>
<name>A0A7U2I483_PHANO</name>
<dbReference type="GO" id="GO:0016705">
    <property type="term" value="F:oxidoreductase activity, acting on paired donors, with incorporation or reduction of molecular oxygen"/>
    <property type="evidence" value="ECO:0007669"/>
    <property type="project" value="InterPro"/>
</dbReference>
<dbReference type="InterPro" id="IPR036396">
    <property type="entry name" value="Cyt_P450_sf"/>
</dbReference>
<feature type="non-terminal residue" evidence="9">
    <location>
        <position position="1"/>
    </location>
</feature>
<dbReference type="GO" id="GO:0005506">
    <property type="term" value="F:iron ion binding"/>
    <property type="evidence" value="ECO:0007669"/>
    <property type="project" value="InterPro"/>
</dbReference>
<dbReference type="SUPFAM" id="SSF48264">
    <property type="entry name" value="Cytochrome P450"/>
    <property type="match status" value="1"/>
</dbReference>
<keyword evidence="10" id="KW-1185">Reference proteome</keyword>
<dbReference type="EMBL" id="CP069034">
    <property type="protein sequence ID" value="QRD01144.1"/>
    <property type="molecule type" value="Genomic_DNA"/>
</dbReference>
<feature type="binding site" description="axial binding residue" evidence="6">
    <location>
        <position position="414"/>
    </location>
    <ligand>
        <name>heme</name>
        <dbReference type="ChEBI" id="CHEBI:30413"/>
    </ligand>
    <ligandPart>
        <name>Fe</name>
        <dbReference type="ChEBI" id="CHEBI:18248"/>
    </ligandPart>
</feature>
<proteinExistence type="inferred from homology"/>
<keyword evidence="5 6" id="KW-0408">Iron</keyword>
<evidence type="ECO:0000256" key="2">
    <source>
        <dbReference type="ARBA" id="ARBA00010617"/>
    </source>
</evidence>
<accession>A0A7U2I483</accession>
<dbReference type="Pfam" id="PF00067">
    <property type="entry name" value="p450"/>
    <property type="match status" value="1"/>
</dbReference>
<dbReference type="AlphaFoldDB" id="A0A7U2I483"/>
<dbReference type="GO" id="GO:0020037">
    <property type="term" value="F:heme binding"/>
    <property type="evidence" value="ECO:0007669"/>
    <property type="project" value="InterPro"/>
</dbReference>
<evidence type="ECO:0000256" key="5">
    <source>
        <dbReference type="ARBA" id="ARBA00023004"/>
    </source>
</evidence>
<evidence type="ECO:0008006" key="11">
    <source>
        <dbReference type="Google" id="ProtNLM"/>
    </source>
</evidence>
<evidence type="ECO:0000256" key="3">
    <source>
        <dbReference type="ARBA" id="ARBA00022617"/>
    </source>
</evidence>
<evidence type="ECO:0000313" key="10">
    <source>
        <dbReference type="Proteomes" id="UP000663193"/>
    </source>
</evidence>
<keyword evidence="4 6" id="KW-0479">Metal-binding</keyword>
<dbReference type="PROSITE" id="PS00086">
    <property type="entry name" value="CYTOCHROME_P450"/>
    <property type="match status" value="1"/>
</dbReference>
<dbReference type="InterPro" id="IPR017972">
    <property type="entry name" value="Cyt_P450_CS"/>
</dbReference>
<dbReference type="InterPro" id="IPR050529">
    <property type="entry name" value="CYP450_sterol_14alpha_dmase"/>
</dbReference>
<evidence type="ECO:0000256" key="1">
    <source>
        <dbReference type="ARBA" id="ARBA00001971"/>
    </source>
</evidence>
<protein>
    <recommendedName>
        <fullName evidence="11">Cytochrome P450</fullName>
    </recommendedName>
</protein>